<dbReference type="Proteomes" id="UP000319976">
    <property type="component" value="Chromosome"/>
</dbReference>
<sequence precursor="true">MFIKALSTNLVLLAVIAAAGCSGSDGPERGDVVGAITFEGEPLPAGVIHFEPDNGAPVIVKVTDGKYRTDSSHGAVTGRNVVKITATKKTGKQIKNIMGEMEDEYIQYIPKSFNEETTLEVEVSPGHNNFDFNLTAE</sequence>
<feature type="chain" id="PRO_5022130462" description="Carboxypeptidase regulatory-like domain-containing protein" evidence="1">
    <location>
        <begin position="20"/>
        <end position="137"/>
    </location>
</feature>
<evidence type="ECO:0000313" key="2">
    <source>
        <dbReference type="EMBL" id="QDT65425.1"/>
    </source>
</evidence>
<dbReference type="RefSeq" id="WP_145263413.1">
    <property type="nucleotide sequence ID" value="NZ_CP036316.1"/>
</dbReference>
<dbReference type="EMBL" id="CP036316">
    <property type="protein sequence ID" value="QDT65425.1"/>
    <property type="molecule type" value="Genomic_DNA"/>
</dbReference>
<proteinExistence type="predicted"/>
<keyword evidence="1" id="KW-0732">Signal</keyword>
<dbReference type="OrthoDB" id="291697at2"/>
<evidence type="ECO:0008006" key="4">
    <source>
        <dbReference type="Google" id="ProtNLM"/>
    </source>
</evidence>
<dbReference type="AlphaFoldDB" id="A0A517TAM5"/>
<name>A0A517TAM5_9PLAN</name>
<keyword evidence="3" id="KW-1185">Reference proteome</keyword>
<dbReference type="PROSITE" id="PS51257">
    <property type="entry name" value="PROKAR_LIPOPROTEIN"/>
    <property type="match status" value="1"/>
</dbReference>
<accession>A0A517TAM5</accession>
<organism evidence="2 3">
    <name type="scientific">Calycomorphotria hydatis</name>
    <dbReference type="NCBI Taxonomy" id="2528027"/>
    <lineage>
        <taxon>Bacteria</taxon>
        <taxon>Pseudomonadati</taxon>
        <taxon>Planctomycetota</taxon>
        <taxon>Planctomycetia</taxon>
        <taxon>Planctomycetales</taxon>
        <taxon>Planctomycetaceae</taxon>
        <taxon>Calycomorphotria</taxon>
    </lineage>
</organism>
<evidence type="ECO:0000256" key="1">
    <source>
        <dbReference type="SAM" id="SignalP"/>
    </source>
</evidence>
<protein>
    <recommendedName>
        <fullName evidence="4">Carboxypeptidase regulatory-like domain-containing protein</fullName>
    </recommendedName>
</protein>
<evidence type="ECO:0000313" key="3">
    <source>
        <dbReference type="Proteomes" id="UP000319976"/>
    </source>
</evidence>
<gene>
    <name evidence="2" type="ORF">V22_26780</name>
</gene>
<feature type="signal peptide" evidence="1">
    <location>
        <begin position="1"/>
        <end position="19"/>
    </location>
</feature>
<dbReference type="KEGG" id="chya:V22_26780"/>
<reference evidence="2 3" key="1">
    <citation type="submission" date="2019-02" db="EMBL/GenBank/DDBJ databases">
        <title>Deep-cultivation of Planctomycetes and their phenomic and genomic characterization uncovers novel biology.</title>
        <authorList>
            <person name="Wiegand S."/>
            <person name="Jogler M."/>
            <person name="Boedeker C."/>
            <person name="Pinto D."/>
            <person name="Vollmers J."/>
            <person name="Rivas-Marin E."/>
            <person name="Kohn T."/>
            <person name="Peeters S.H."/>
            <person name="Heuer A."/>
            <person name="Rast P."/>
            <person name="Oberbeckmann S."/>
            <person name="Bunk B."/>
            <person name="Jeske O."/>
            <person name="Meyerdierks A."/>
            <person name="Storesund J.E."/>
            <person name="Kallscheuer N."/>
            <person name="Luecker S."/>
            <person name="Lage O.M."/>
            <person name="Pohl T."/>
            <person name="Merkel B.J."/>
            <person name="Hornburger P."/>
            <person name="Mueller R.-W."/>
            <person name="Bruemmer F."/>
            <person name="Labrenz M."/>
            <person name="Spormann A.M."/>
            <person name="Op den Camp H."/>
            <person name="Overmann J."/>
            <person name="Amann R."/>
            <person name="Jetten M.S.M."/>
            <person name="Mascher T."/>
            <person name="Medema M.H."/>
            <person name="Devos D.P."/>
            <person name="Kaster A.-K."/>
            <person name="Ovreas L."/>
            <person name="Rohde M."/>
            <person name="Galperin M.Y."/>
            <person name="Jogler C."/>
        </authorList>
    </citation>
    <scope>NUCLEOTIDE SEQUENCE [LARGE SCALE GENOMIC DNA]</scope>
    <source>
        <strain evidence="2 3">V22</strain>
    </source>
</reference>